<evidence type="ECO:0000256" key="5">
    <source>
        <dbReference type="ARBA" id="ARBA00013066"/>
    </source>
</evidence>
<dbReference type="PANTHER" id="PTHR21485:SF3">
    <property type="entry name" value="N-ACYLNEURAMINATE CYTIDYLYLTRANSFERASE"/>
    <property type="match status" value="1"/>
</dbReference>
<name>A0A450SJI3_9GAMM</name>
<organism evidence="14">
    <name type="scientific">Candidatus Kentrum sp. FW</name>
    <dbReference type="NCBI Taxonomy" id="2126338"/>
    <lineage>
        <taxon>Bacteria</taxon>
        <taxon>Pseudomonadati</taxon>
        <taxon>Pseudomonadota</taxon>
        <taxon>Gammaproteobacteria</taxon>
        <taxon>Candidatus Kentrum</taxon>
    </lineage>
</organism>
<comment type="subunit">
    <text evidence="4 11">Homotetramer.</text>
</comment>
<dbReference type="SUPFAM" id="SSF56784">
    <property type="entry name" value="HAD-like"/>
    <property type="match status" value="1"/>
</dbReference>
<keyword evidence="8 11" id="KW-0378">Hydrolase</keyword>
<proteinExistence type="inferred from homology"/>
<dbReference type="FunFam" id="3.40.50.1000:FF:000029">
    <property type="entry name" value="3-deoxy-D-manno-octulosonate 8-phosphate phosphatase KdsC"/>
    <property type="match status" value="1"/>
</dbReference>
<gene>
    <name evidence="13" type="ORF">BECKFW1821A_GA0114235_101915</name>
    <name evidence="14" type="ORF">BECKFW1821B_GA0114236_101538</name>
</gene>
<evidence type="ECO:0000256" key="4">
    <source>
        <dbReference type="ARBA" id="ARBA00011881"/>
    </source>
</evidence>
<feature type="binding site" evidence="12">
    <location>
        <position position="33"/>
    </location>
    <ligand>
        <name>Mg(2+)</name>
        <dbReference type="ChEBI" id="CHEBI:18420"/>
    </ligand>
</feature>
<accession>A0A450SJI3</accession>
<comment type="cofactor">
    <cofactor evidence="2 11 12">
        <name>Mg(2+)</name>
        <dbReference type="ChEBI" id="CHEBI:18420"/>
    </cofactor>
</comment>
<keyword evidence="11" id="KW-0448">Lipopolysaccharide biosynthesis</keyword>
<keyword evidence="7 11" id="KW-0479">Metal-binding</keyword>
<evidence type="ECO:0000256" key="3">
    <source>
        <dbReference type="ARBA" id="ARBA00005893"/>
    </source>
</evidence>
<sequence length="190" mass="20897">MNSHEGRTTYDPLVPAPRDIMDRAANIRIVVFDVDGVLTDGSLYLDSSDNEYKAFHVRDGHGMKMLMQSGVEIGVITGRNSSVVVRRMAELGITHFYQGCQDKRPVFDSLLEQLGFTMTDAAYVGDDIVDLPVMLRAHLAISVADAHALVQQHAHWRTPSPGGRGAAREVCELIMSAQGTLAHRFEAYLG</sequence>
<dbReference type="GO" id="GO:0009103">
    <property type="term" value="P:lipopolysaccharide biosynthetic process"/>
    <property type="evidence" value="ECO:0007669"/>
    <property type="project" value="UniProtKB-UniRule"/>
</dbReference>
<evidence type="ECO:0000256" key="11">
    <source>
        <dbReference type="PIRNR" id="PIRNR006118"/>
    </source>
</evidence>
<dbReference type="InterPro" id="IPR010023">
    <property type="entry name" value="KdsC_fam"/>
</dbReference>
<evidence type="ECO:0000313" key="13">
    <source>
        <dbReference type="EMBL" id="VFJ48198.1"/>
    </source>
</evidence>
<dbReference type="CDD" id="cd01630">
    <property type="entry name" value="HAD_KDO-like"/>
    <property type="match status" value="1"/>
</dbReference>
<evidence type="ECO:0000256" key="12">
    <source>
        <dbReference type="PIRSR" id="PIRSR006118-2"/>
    </source>
</evidence>
<evidence type="ECO:0000256" key="2">
    <source>
        <dbReference type="ARBA" id="ARBA00001946"/>
    </source>
</evidence>
<evidence type="ECO:0000256" key="10">
    <source>
        <dbReference type="ARBA" id="ARBA00031051"/>
    </source>
</evidence>
<evidence type="ECO:0000256" key="7">
    <source>
        <dbReference type="ARBA" id="ARBA00022723"/>
    </source>
</evidence>
<dbReference type="InterPro" id="IPR023214">
    <property type="entry name" value="HAD_sf"/>
</dbReference>
<protein>
    <recommendedName>
        <fullName evidence="6 11">3-deoxy-D-manno-octulosonate 8-phosphate phosphatase KdsC</fullName>
        <ecNumber evidence="5 11">3.1.3.45</ecNumber>
    </recommendedName>
    <alternativeName>
        <fullName evidence="10 11">KDO 8-P phosphatase</fullName>
    </alternativeName>
</protein>
<dbReference type="SFLD" id="SFLDS00003">
    <property type="entry name" value="Haloacid_Dehalogenase"/>
    <property type="match status" value="1"/>
</dbReference>
<dbReference type="EMBL" id="CAADFD010000015">
    <property type="protein sequence ID" value="VFJ53597.1"/>
    <property type="molecule type" value="Genomic_DNA"/>
</dbReference>
<evidence type="ECO:0000256" key="6">
    <source>
        <dbReference type="ARBA" id="ARBA00020092"/>
    </source>
</evidence>
<evidence type="ECO:0000313" key="14">
    <source>
        <dbReference type="EMBL" id="VFJ53597.1"/>
    </source>
</evidence>
<comment type="function">
    <text evidence="11">Catalyzes the hydrolysis of 3-deoxy-D-manno-octulosonate 8-phosphate (KDO 8-P) to 3-deoxy-D-manno-octulosonate (KDO) and inorganic phosphate.</text>
</comment>
<feature type="binding site" evidence="12">
    <location>
        <position position="126"/>
    </location>
    <ligand>
        <name>Mg(2+)</name>
        <dbReference type="ChEBI" id="CHEBI:18420"/>
    </ligand>
</feature>
<evidence type="ECO:0000256" key="9">
    <source>
        <dbReference type="ARBA" id="ARBA00022842"/>
    </source>
</evidence>
<dbReference type="AlphaFoldDB" id="A0A450SJI3"/>
<dbReference type="GO" id="GO:0046872">
    <property type="term" value="F:metal ion binding"/>
    <property type="evidence" value="ECO:0007669"/>
    <property type="project" value="UniProtKB-UniRule"/>
</dbReference>
<dbReference type="GO" id="GO:0019143">
    <property type="term" value="F:3-deoxy-manno-octulosonate-8-phosphatase activity"/>
    <property type="evidence" value="ECO:0007669"/>
    <property type="project" value="UniProtKB-UniRule"/>
</dbReference>
<dbReference type="PANTHER" id="PTHR21485">
    <property type="entry name" value="HAD SUPERFAMILY MEMBERS CMAS AND KDSC"/>
    <property type="match status" value="1"/>
</dbReference>
<evidence type="ECO:0000256" key="1">
    <source>
        <dbReference type="ARBA" id="ARBA00000898"/>
    </source>
</evidence>
<dbReference type="SFLD" id="SFLDG01138">
    <property type="entry name" value="C1.6.2:_Deoxy-d-mannose-octulo"/>
    <property type="match status" value="1"/>
</dbReference>
<dbReference type="SFLD" id="SFLDG01136">
    <property type="entry name" value="C1.6:_Phosphoserine_Phosphatas"/>
    <property type="match status" value="1"/>
</dbReference>
<dbReference type="NCBIfam" id="TIGR01670">
    <property type="entry name" value="KdsC-phosphatas"/>
    <property type="match status" value="1"/>
</dbReference>
<dbReference type="InterPro" id="IPR036412">
    <property type="entry name" value="HAD-like_sf"/>
</dbReference>
<dbReference type="GO" id="GO:0008781">
    <property type="term" value="F:N-acylneuraminate cytidylyltransferase activity"/>
    <property type="evidence" value="ECO:0007669"/>
    <property type="project" value="TreeGrafter"/>
</dbReference>
<dbReference type="InterPro" id="IPR050793">
    <property type="entry name" value="CMP-NeuNAc_synthase"/>
</dbReference>
<dbReference type="PIRSF" id="PIRSF006118">
    <property type="entry name" value="KDO8-P_Ptase"/>
    <property type="match status" value="1"/>
</dbReference>
<reference evidence="14" key="1">
    <citation type="submission" date="2019-02" db="EMBL/GenBank/DDBJ databases">
        <authorList>
            <person name="Gruber-Vodicka R. H."/>
            <person name="Seah K. B. B."/>
        </authorList>
    </citation>
    <scope>NUCLEOTIDE SEQUENCE</scope>
    <source>
        <strain evidence="14">BECK_BZ106</strain>
        <strain evidence="13">BECK_BZ15</strain>
    </source>
</reference>
<feature type="binding site" evidence="12">
    <location>
        <position position="35"/>
    </location>
    <ligand>
        <name>substrate</name>
    </ligand>
</feature>
<dbReference type="EMBL" id="CAADEW010000019">
    <property type="protein sequence ID" value="VFJ48198.1"/>
    <property type="molecule type" value="Genomic_DNA"/>
</dbReference>
<dbReference type="InterPro" id="IPR006549">
    <property type="entry name" value="HAD-SF_hydro_IIIA"/>
</dbReference>
<comment type="similarity">
    <text evidence="3 11">Belongs to the KdsC family.</text>
</comment>
<evidence type="ECO:0000256" key="8">
    <source>
        <dbReference type="ARBA" id="ARBA00022801"/>
    </source>
</evidence>
<dbReference type="EC" id="3.1.3.45" evidence="5 11"/>
<dbReference type="Gene3D" id="3.40.50.1000">
    <property type="entry name" value="HAD superfamily/HAD-like"/>
    <property type="match status" value="1"/>
</dbReference>
<comment type="catalytic activity">
    <reaction evidence="1 11">
        <text>3-deoxy-alpha-D-manno-2-octulosonate-8-phosphate + H2O = 3-deoxy-alpha-D-manno-oct-2-ulosonate + phosphate</text>
        <dbReference type="Rhea" id="RHEA:11500"/>
        <dbReference type="ChEBI" id="CHEBI:15377"/>
        <dbReference type="ChEBI" id="CHEBI:43474"/>
        <dbReference type="ChEBI" id="CHEBI:85985"/>
        <dbReference type="ChEBI" id="CHEBI:85986"/>
        <dbReference type="EC" id="3.1.3.45"/>
    </reaction>
</comment>
<dbReference type="NCBIfam" id="TIGR01662">
    <property type="entry name" value="HAD-SF-IIIA"/>
    <property type="match status" value="1"/>
</dbReference>
<keyword evidence="9 11" id="KW-0460">Magnesium</keyword>